<dbReference type="InterPro" id="IPR001433">
    <property type="entry name" value="OxRdtase_FAD/NAD-bd"/>
</dbReference>
<gene>
    <name evidence="16" type="ORF">JKP88DRAFT_269091</name>
</gene>
<evidence type="ECO:0000259" key="15">
    <source>
        <dbReference type="PROSITE" id="PS51384"/>
    </source>
</evidence>
<dbReference type="Gene3D" id="3.40.50.360">
    <property type="match status" value="1"/>
</dbReference>
<dbReference type="InterPro" id="IPR017927">
    <property type="entry name" value="FAD-bd_FR_type"/>
</dbReference>
<keyword evidence="17" id="KW-1185">Reference proteome</keyword>
<dbReference type="PRINTS" id="PR00369">
    <property type="entry name" value="FLAVODOXIN"/>
</dbReference>
<dbReference type="Pfam" id="PF00258">
    <property type="entry name" value="Flavodoxin_1"/>
    <property type="match status" value="1"/>
</dbReference>
<dbReference type="Pfam" id="PF00667">
    <property type="entry name" value="FAD_binding_1"/>
    <property type="match status" value="1"/>
</dbReference>
<dbReference type="PANTHER" id="PTHR19384:SF84">
    <property type="entry name" value="METHIONINE SYNTHASE REDUCTASE"/>
    <property type="match status" value="1"/>
</dbReference>
<keyword evidence="3" id="KW-0028">Amino-acid biosynthesis</keyword>
<evidence type="ECO:0000256" key="9">
    <source>
        <dbReference type="ARBA" id="ARBA00023002"/>
    </source>
</evidence>
<dbReference type="GO" id="GO:0030586">
    <property type="term" value="F:[methionine synthase] reductase (NADPH) activity"/>
    <property type="evidence" value="ECO:0007669"/>
    <property type="project" value="UniProtKB-EC"/>
</dbReference>
<dbReference type="Pfam" id="PF00175">
    <property type="entry name" value="NAD_binding_1"/>
    <property type="match status" value="1"/>
</dbReference>
<sequence>MPARRLAVLYGSQTGNAKSIAETLHDEALKKDYESVLLPLNKYKNLTPSLEEGTVAVIICSTTGNGDPPENSDRFWRFIKKRTNSKTLFSNLKYTVLGLGDTNYDKFCFVGQGINRRLLELGASAFYPMACADEGTGTMEETIEPWLEGLWSALDKLHASATEGNTTAPSSPGGDHTDVEASSVSDEAAAAAQTDEPQPPASPVLELPPDLKPLDGFLPDSIADPAFVLPEAEVPKLRSNLWVSLTFEPEPVEEAPAAEGLWVRRRRASSLAEGQYTAEHPFPARVRAARYLTAAGAASRDRRVIHIELDIARSGMAYEPGDAVGVRCPNPRAWVDYVLHRTAAVLPPGVTADTPFTHGGGAAAAALPPRCSLREALTLHADLQSPLRKPALRALAEHCEDAGERRRLLLLASRTLGNSAYAAFLQEQRLSVPELLALFPSCAPPPERLLALLPPLPPRYYSVASSQLAGPDRLCLAFSAVRYTTKSGVEREGLCTSWLEALVAPLLSSATTTSTLTSTPDGEAAAAALTVPIFLRPTKEFYLPGSPRWPCILVGPGTGVAPFIGFLEHREARARRDIEDSAAAASGCWRGGFDIEAIVGGGCGAAEAPGELAQWRQGERKGETWLFFGCRHAEGPGCDWIYREAMEGFKANGVLSRLECAFSRDGDSGQKQYVQHKMAAHGAALAQLLLHEGAYLYICGDGNDMARDVHAAVLDILVEHGGMGARDAAEAFLKDLKERRRYVLDVWS</sequence>
<dbReference type="InterPro" id="IPR029039">
    <property type="entry name" value="Flavoprotein-like_sf"/>
</dbReference>
<dbReference type="EC" id="1.16.1.8" evidence="11"/>
<keyword evidence="7" id="KW-0274">FAD</keyword>
<dbReference type="AlphaFoldDB" id="A0A835YP71"/>
<dbReference type="PROSITE" id="PS50902">
    <property type="entry name" value="FLAVODOXIN_LIKE"/>
    <property type="match status" value="1"/>
</dbReference>
<evidence type="ECO:0000256" key="3">
    <source>
        <dbReference type="ARBA" id="ARBA00022605"/>
    </source>
</evidence>
<keyword evidence="8" id="KW-0521">NADP</keyword>
<evidence type="ECO:0000256" key="10">
    <source>
        <dbReference type="ARBA" id="ARBA00023167"/>
    </source>
</evidence>
<dbReference type="Proteomes" id="UP000664859">
    <property type="component" value="Unassembled WGS sequence"/>
</dbReference>
<dbReference type="PANTHER" id="PTHR19384">
    <property type="entry name" value="NITRIC OXIDE SYNTHASE-RELATED"/>
    <property type="match status" value="1"/>
</dbReference>
<evidence type="ECO:0000256" key="6">
    <source>
        <dbReference type="ARBA" id="ARBA00022691"/>
    </source>
</evidence>
<accession>A0A835YP71</accession>
<evidence type="ECO:0000313" key="16">
    <source>
        <dbReference type="EMBL" id="KAG5178491.1"/>
    </source>
</evidence>
<reference evidence="16" key="1">
    <citation type="submission" date="2021-02" db="EMBL/GenBank/DDBJ databases">
        <title>First Annotated Genome of the Yellow-green Alga Tribonema minus.</title>
        <authorList>
            <person name="Mahan K.M."/>
        </authorList>
    </citation>
    <scope>NUCLEOTIDE SEQUENCE</scope>
    <source>
        <strain evidence="16">UTEX B ZZ1240</strain>
    </source>
</reference>
<dbReference type="PROSITE" id="PS51384">
    <property type="entry name" value="FAD_FR"/>
    <property type="match status" value="1"/>
</dbReference>
<protein>
    <recommendedName>
        <fullName evidence="12">Methionine synthase reductase</fullName>
        <ecNumber evidence="11">1.16.1.8</ecNumber>
    </recommendedName>
</protein>
<feature type="domain" description="FAD-binding FR-type" evidence="15">
    <location>
        <begin position="279"/>
        <end position="544"/>
    </location>
</feature>
<proteinExistence type="predicted"/>
<dbReference type="GO" id="GO:0050660">
    <property type="term" value="F:flavin adenine dinucleotide binding"/>
    <property type="evidence" value="ECO:0007669"/>
    <property type="project" value="TreeGrafter"/>
</dbReference>
<evidence type="ECO:0000256" key="7">
    <source>
        <dbReference type="ARBA" id="ARBA00022827"/>
    </source>
</evidence>
<evidence type="ECO:0000259" key="14">
    <source>
        <dbReference type="PROSITE" id="PS50902"/>
    </source>
</evidence>
<dbReference type="FunFam" id="3.40.50.360:FF:000059">
    <property type="entry name" value="5-methyltetrahydrofolate-homocysteine methyltransferase reductase"/>
    <property type="match status" value="1"/>
</dbReference>
<keyword evidence="10" id="KW-0486">Methionine biosynthesis</keyword>
<keyword evidence="5" id="KW-0288">FMN</keyword>
<dbReference type="OrthoDB" id="1856718at2759"/>
<dbReference type="Gene3D" id="3.40.50.80">
    <property type="entry name" value="Nucleotide-binding domain of ferredoxin-NADP reductase (FNR) module"/>
    <property type="match status" value="1"/>
</dbReference>
<keyword evidence="4" id="KW-0285">Flavoprotein</keyword>
<comment type="cofactor">
    <cofactor evidence="2">
        <name>FAD</name>
        <dbReference type="ChEBI" id="CHEBI:57692"/>
    </cofactor>
</comment>
<dbReference type="InterPro" id="IPR017938">
    <property type="entry name" value="Riboflavin_synthase-like_b-brl"/>
</dbReference>
<dbReference type="InterPro" id="IPR008254">
    <property type="entry name" value="Flavodoxin/NO_synth"/>
</dbReference>
<dbReference type="SUPFAM" id="SSF63380">
    <property type="entry name" value="Riboflavin synthase domain-like"/>
    <property type="match status" value="1"/>
</dbReference>
<feature type="region of interest" description="Disordered" evidence="13">
    <location>
        <begin position="162"/>
        <end position="210"/>
    </location>
</feature>
<dbReference type="InterPro" id="IPR001094">
    <property type="entry name" value="Flavdoxin-like"/>
</dbReference>
<dbReference type="InterPro" id="IPR003097">
    <property type="entry name" value="CysJ-like_FAD-binding"/>
</dbReference>
<evidence type="ECO:0000256" key="4">
    <source>
        <dbReference type="ARBA" id="ARBA00022630"/>
    </source>
</evidence>
<dbReference type="SUPFAM" id="SSF52218">
    <property type="entry name" value="Flavoproteins"/>
    <property type="match status" value="1"/>
</dbReference>
<organism evidence="16 17">
    <name type="scientific">Tribonema minus</name>
    <dbReference type="NCBI Taxonomy" id="303371"/>
    <lineage>
        <taxon>Eukaryota</taxon>
        <taxon>Sar</taxon>
        <taxon>Stramenopiles</taxon>
        <taxon>Ochrophyta</taxon>
        <taxon>PX clade</taxon>
        <taxon>Xanthophyceae</taxon>
        <taxon>Tribonematales</taxon>
        <taxon>Tribonemataceae</taxon>
        <taxon>Tribonema</taxon>
    </lineage>
</organism>
<evidence type="ECO:0000256" key="13">
    <source>
        <dbReference type="SAM" id="MobiDB-lite"/>
    </source>
</evidence>
<dbReference type="Gene3D" id="1.20.990.10">
    <property type="entry name" value="NADPH-cytochrome p450 Reductase, Chain A, domain 3"/>
    <property type="match status" value="1"/>
</dbReference>
<evidence type="ECO:0000256" key="5">
    <source>
        <dbReference type="ARBA" id="ARBA00022643"/>
    </source>
</evidence>
<dbReference type="Gene3D" id="2.40.30.10">
    <property type="entry name" value="Translation factors"/>
    <property type="match status" value="2"/>
</dbReference>
<feature type="domain" description="Flavodoxin-like" evidence="14">
    <location>
        <begin position="6"/>
        <end position="151"/>
    </location>
</feature>
<dbReference type="GO" id="GO:0005829">
    <property type="term" value="C:cytosol"/>
    <property type="evidence" value="ECO:0007669"/>
    <property type="project" value="TreeGrafter"/>
</dbReference>
<dbReference type="InterPro" id="IPR023173">
    <property type="entry name" value="NADPH_Cyt_P450_Rdtase_alpha"/>
</dbReference>
<feature type="compositionally biased region" description="Low complexity" evidence="13">
    <location>
        <begin position="180"/>
        <end position="196"/>
    </location>
</feature>
<evidence type="ECO:0000256" key="2">
    <source>
        <dbReference type="ARBA" id="ARBA00001974"/>
    </source>
</evidence>
<dbReference type="InterPro" id="IPR039261">
    <property type="entry name" value="FNR_nucleotide-bd"/>
</dbReference>
<comment type="cofactor">
    <cofactor evidence="1">
        <name>FMN</name>
        <dbReference type="ChEBI" id="CHEBI:58210"/>
    </cofactor>
</comment>
<dbReference type="SUPFAM" id="SSF52343">
    <property type="entry name" value="Ferredoxin reductase-like, C-terminal NADP-linked domain"/>
    <property type="match status" value="1"/>
</dbReference>
<keyword evidence="9" id="KW-0560">Oxidoreductase</keyword>
<dbReference type="PRINTS" id="PR00371">
    <property type="entry name" value="FPNCR"/>
</dbReference>
<evidence type="ECO:0000313" key="17">
    <source>
        <dbReference type="Proteomes" id="UP000664859"/>
    </source>
</evidence>
<evidence type="ECO:0000256" key="8">
    <source>
        <dbReference type="ARBA" id="ARBA00022857"/>
    </source>
</evidence>
<dbReference type="GO" id="GO:0009086">
    <property type="term" value="P:methionine biosynthetic process"/>
    <property type="evidence" value="ECO:0007669"/>
    <property type="project" value="UniProtKB-KW"/>
</dbReference>
<name>A0A835YP71_9STRA</name>
<dbReference type="InterPro" id="IPR001709">
    <property type="entry name" value="Flavoprot_Pyr_Nucl_cyt_Rdtase"/>
</dbReference>
<dbReference type="EMBL" id="JAFCMP010000514">
    <property type="protein sequence ID" value="KAG5178491.1"/>
    <property type="molecule type" value="Genomic_DNA"/>
</dbReference>
<comment type="caution">
    <text evidence="16">The sequence shown here is derived from an EMBL/GenBank/DDBJ whole genome shotgun (WGS) entry which is preliminary data.</text>
</comment>
<keyword evidence="6" id="KW-0949">S-adenosyl-L-methionine</keyword>
<evidence type="ECO:0000256" key="11">
    <source>
        <dbReference type="ARBA" id="ARBA00039088"/>
    </source>
</evidence>
<dbReference type="GO" id="GO:0050667">
    <property type="term" value="P:homocysteine metabolic process"/>
    <property type="evidence" value="ECO:0007669"/>
    <property type="project" value="TreeGrafter"/>
</dbReference>
<evidence type="ECO:0000256" key="12">
    <source>
        <dbReference type="ARBA" id="ARBA00040659"/>
    </source>
</evidence>
<dbReference type="GO" id="GO:0010181">
    <property type="term" value="F:FMN binding"/>
    <property type="evidence" value="ECO:0007669"/>
    <property type="project" value="InterPro"/>
</dbReference>
<evidence type="ECO:0000256" key="1">
    <source>
        <dbReference type="ARBA" id="ARBA00001917"/>
    </source>
</evidence>